<proteinExistence type="predicted"/>
<evidence type="ECO:0000256" key="1">
    <source>
        <dbReference type="SAM" id="Phobius"/>
    </source>
</evidence>
<accession>A0ABR9ETD6</accession>
<keyword evidence="1" id="KW-1133">Transmembrane helix</keyword>
<evidence type="ECO:0000313" key="3">
    <source>
        <dbReference type="Proteomes" id="UP000615003"/>
    </source>
</evidence>
<keyword evidence="1" id="KW-0812">Transmembrane</keyword>
<keyword evidence="3" id="KW-1185">Reference proteome</keyword>
<comment type="caution">
    <text evidence="2">The sequence shown here is derived from an EMBL/GenBank/DDBJ whole genome shotgun (WGS) entry which is preliminary data.</text>
</comment>
<sequence length="38" mass="4345">MSAVFYCAFCFIITAIYLPIIVDLQFANQNQNLSLVFI</sequence>
<keyword evidence="1" id="KW-0472">Membrane</keyword>
<evidence type="ECO:0008006" key="4">
    <source>
        <dbReference type="Google" id="ProtNLM"/>
    </source>
</evidence>
<evidence type="ECO:0000313" key="2">
    <source>
        <dbReference type="EMBL" id="MBE0383280.1"/>
    </source>
</evidence>
<reference evidence="2 3" key="1">
    <citation type="submission" date="2015-06" db="EMBL/GenBank/DDBJ databases">
        <title>Genome sequence of Pseudoalteromonas carrageenovora.</title>
        <authorList>
            <person name="Xie B.-B."/>
            <person name="Rong J.-C."/>
            <person name="Qin Q.-L."/>
            <person name="Zhang Y.-Z."/>
        </authorList>
    </citation>
    <scope>NUCLEOTIDE SEQUENCE [LARGE SCALE GENOMIC DNA]</scope>
    <source>
        <strain evidence="2 3">IAM 12662</strain>
    </source>
</reference>
<dbReference type="Proteomes" id="UP000615003">
    <property type="component" value="Unassembled WGS sequence"/>
</dbReference>
<organism evidence="2 3">
    <name type="scientific">Pseudoalteromonas carrageenovora IAM 12662</name>
    <dbReference type="NCBI Taxonomy" id="1314868"/>
    <lineage>
        <taxon>Bacteria</taxon>
        <taxon>Pseudomonadati</taxon>
        <taxon>Pseudomonadota</taxon>
        <taxon>Gammaproteobacteria</taxon>
        <taxon>Alteromonadales</taxon>
        <taxon>Pseudoalteromonadaceae</taxon>
        <taxon>Pseudoalteromonas</taxon>
    </lineage>
</organism>
<gene>
    <name evidence="2" type="ORF">PCARR_a1595</name>
</gene>
<protein>
    <recommendedName>
        <fullName evidence="4">MFS transporter</fullName>
    </recommendedName>
</protein>
<feature type="transmembrane region" description="Helical" evidence="1">
    <location>
        <begin position="5"/>
        <end position="27"/>
    </location>
</feature>
<name>A0ABR9ETD6_PSEVC</name>
<dbReference type="EMBL" id="AQGW01000020">
    <property type="protein sequence ID" value="MBE0383280.1"/>
    <property type="molecule type" value="Genomic_DNA"/>
</dbReference>